<evidence type="ECO:0000256" key="1">
    <source>
        <dbReference type="ARBA" id="ARBA00000085"/>
    </source>
</evidence>
<dbReference type="PRINTS" id="PR00344">
    <property type="entry name" value="BCTRLSENSOR"/>
</dbReference>
<gene>
    <name evidence="8" type="ORF">GGQ80_002340</name>
</gene>
<dbReference type="PANTHER" id="PTHR43065:SF49">
    <property type="entry name" value="HISTIDINE KINASE"/>
    <property type="match status" value="1"/>
</dbReference>
<evidence type="ECO:0000259" key="6">
    <source>
        <dbReference type="PROSITE" id="PS50110"/>
    </source>
</evidence>
<dbReference type="InterPro" id="IPR004358">
    <property type="entry name" value="Sig_transdc_His_kin-like_C"/>
</dbReference>
<reference evidence="8 9" key="1">
    <citation type="submission" date="2020-08" db="EMBL/GenBank/DDBJ databases">
        <title>Genomic Encyclopedia of Type Strains, Phase IV (KMG-IV): sequencing the most valuable type-strain genomes for metagenomic binning, comparative biology and taxonomic classification.</title>
        <authorList>
            <person name="Goeker M."/>
        </authorList>
    </citation>
    <scope>NUCLEOTIDE SEQUENCE [LARGE SCALE GENOMIC DNA]</scope>
    <source>
        <strain evidence="8 9">YC6723</strain>
    </source>
</reference>
<dbReference type="CDD" id="cd00130">
    <property type="entry name" value="PAS"/>
    <property type="match status" value="1"/>
</dbReference>
<dbReference type="Pfam" id="PF02518">
    <property type="entry name" value="HATPase_c"/>
    <property type="match status" value="1"/>
</dbReference>
<dbReference type="SMART" id="SM00448">
    <property type="entry name" value="REC"/>
    <property type="match status" value="1"/>
</dbReference>
<dbReference type="CDD" id="cd00082">
    <property type="entry name" value="HisKA"/>
    <property type="match status" value="1"/>
</dbReference>
<dbReference type="RefSeq" id="WP_221364348.1">
    <property type="nucleotide sequence ID" value="NZ_JACIEV010000006.1"/>
</dbReference>
<organism evidence="8 9">
    <name type="scientific">Sphingomonas jinjuensis</name>
    <dbReference type="NCBI Taxonomy" id="535907"/>
    <lineage>
        <taxon>Bacteria</taxon>
        <taxon>Pseudomonadati</taxon>
        <taxon>Pseudomonadota</taxon>
        <taxon>Alphaproteobacteria</taxon>
        <taxon>Sphingomonadales</taxon>
        <taxon>Sphingomonadaceae</taxon>
        <taxon>Sphingomonas</taxon>
    </lineage>
</organism>
<dbReference type="InterPro" id="IPR003661">
    <property type="entry name" value="HisK_dim/P_dom"/>
</dbReference>
<dbReference type="Pfam" id="PF00072">
    <property type="entry name" value="Response_reg"/>
    <property type="match status" value="1"/>
</dbReference>
<dbReference type="InterPro" id="IPR001789">
    <property type="entry name" value="Sig_transdc_resp-reg_receiver"/>
</dbReference>
<dbReference type="PROSITE" id="PS50109">
    <property type="entry name" value="HIS_KIN"/>
    <property type="match status" value="1"/>
</dbReference>
<dbReference type="AlphaFoldDB" id="A0A840FFL1"/>
<evidence type="ECO:0000256" key="3">
    <source>
        <dbReference type="ARBA" id="ARBA00022553"/>
    </source>
</evidence>
<dbReference type="Gene3D" id="3.40.50.2300">
    <property type="match status" value="1"/>
</dbReference>
<dbReference type="NCBIfam" id="TIGR00229">
    <property type="entry name" value="sensory_box"/>
    <property type="match status" value="1"/>
</dbReference>
<dbReference type="InterPro" id="IPR036097">
    <property type="entry name" value="HisK_dim/P_sf"/>
</dbReference>
<feature type="domain" description="Response regulatory" evidence="6">
    <location>
        <begin position="567"/>
        <end position="680"/>
    </location>
</feature>
<evidence type="ECO:0000313" key="9">
    <source>
        <dbReference type="Proteomes" id="UP000529795"/>
    </source>
</evidence>
<dbReference type="InterPro" id="IPR000014">
    <property type="entry name" value="PAS"/>
</dbReference>
<evidence type="ECO:0000259" key="7">
    <source>
        <dbReference type="PROSITE" id="PS50112"/>
    </source>
</evidence>
<proteinExistence type="predicted"/>
<dbReference type="InterPro" id="IPR013655">
    <property type="entry name" value="PAS_fold_3"/>
</dbReference>
<dbReference type="InterPro" id="IPR036890">
    <property type="entry name" value="HATPase_C_sf"/>
</dbReference>
<dbReference type="Gene3D" id="1.10.287.130">
    <property type="match status" value="1"/>
</dbReference>
<dbReference type="PROSITE" id="PS50110">
    <property type="entry name" value="RESPONSE_REGULATORY"/>
    <property type="match status" value="1"/>
</dbReference>
<dbReference type="Pfam" id="PF08448">
    <property type="entry name" value="PAS_4"/>
    <property type="match status" value="1"/>
</dbReference>
<dbReference type="Pfam" id="PF00512">
    <property type="entry name" value="HisKA"/>
    <property type="match status" value="1"/>
</dbReference>
<dbReference type="PROSITE" id="PS50112">
    <property type="entry name" value="PAS"/>
    <property type="match status" value="1"/>
</dbReference>
<dbReference type="InterPro" id="IPR035965">
    <property type="entry name" value="PAS-like_dom_sf"/>
</dbReference>
<dbReference type="InterPro" id="IPR013656">
    <property type="entry name" value="PAS_4"/>
</dbReference>
<dbReference type="SMART" id="SM00388">
    <property type="entry name" value="HisKA"/>
    <property type="match status" value="1"/>
</dbReference>
<dbReference type="SUPFAM" id="SSF52172">
    <property type="entry name" value="CheY-like"/>
    <property type="match status" value="1"/>
</dbReference>
<dbReference type="Proteomes" id="UP000529795">
    <property type="component" value="Unassembled WGS sequence"/>
</dbReference>
<sequence length="686" mass="75098">MSRNDQGNDGRGSDLRSLTDACDWSATSLGARANWPRSLETILDMMLSSQFAMCVGWGPELTLFYNDAYVPFLGSRHPSALGKPLSEVWAEVWPDIESLAASAMAGTPVGHEDLPLTMTRHGHPEETWWTFAYSPLRDDHGAIAGFLNIATETTAKIVHERELAAREAELRALNSDLEAQIVARARERATTWTVTSELLSVIDLRTGCFDRVNPAWTIVLGWTAQELEGSPFSDFLMPDDELASAAAFEEVRDGNPVMRFDNRYRTKDGEIRWLSWVAVPFEGKLYSSARDITGERAQTDRLALAEDSLRQAQKMEAVGQLTGGVAHDFNNLLTVIRGSVDLLRRPDLSDDRRAKYIDAIGDTADRAAKLTGQLLAFARRQALKPETFDCGQSVADLVSMVRTLTGSRIVINTVVPEEPCYVLADKGQFDTAIVNMSINARDAMDGEGDLTIVVGPVSGIPEIRLHPPIAGDYVAVTISDTGSGISPENVARIFEPFFTTKGVGKGTGLGLSQVIGFSKQSDGDIRVESGEHGGTTFTLYLPRVAIDGSRAAAEEDEPVAVTGDGVCVLVVEDNSSVGEFATQALRELGYDTILALNGDEALAELEKDCGRFHIVFSDVVMPGMSGLELAQEVRRRHPRLPVILTSGYSHVLAQNGRHGFELLHKPYSIEQLSRVFRKSITWQTRR</sequence>
<dbReference type="SUPFAM" id="SSF55874">
    <property type="entry name" value="ATPase domain of HSP90 chaperone/DNA topoisomerase II/histidine kinase"/>
    <property type="match status" value="1"/>
</dbReference>
<dbReference type="Gene3D" id="3.30.565.10">
    <property type="entry name" value="Histidine kinase-like ATPase, C-terminal domain"/>
    <property type="match status" value="1"/>
</dbReference>
<dbReference type="PANTHER" id="PTHR43065">
    <property type="entry name" value="SENSOR HISTIDINE KINASE"/>
    <property type="match status" value="1"/>
</dbReference>
<keyword evidence="9" id="KW-1185">Reference proteome</keyword>
<dbReference type="SMART" id="SM00091">
    <property type="entry name" value="PAS"/>
    <property type="match status" value="1"/>
</dbReference>
<evidence type="ECO:0000256" key="4">
    <source>
        <dbReference type="PROSITE-ProRule" id="PRU00169"/>
    </source>
</evidence>
<evidence type="ECO:0000313" key="8">
    <source>
        <dbReference type="EMBL" id="MBB4154427.1"/>
    </source>
</evidence>
<dbReference type="Gene3D" id="3.30.450.20">
    <property type="entry name" value="PAS domain"/>
    <property type="match status" value="2"/>
</dbReference>
<dbReference type="GO" id="GO:0000155">
    <property type="term" value="F:phosphorelay sensor kinase activity"/>
    <property type="evidence" value="ECO:0007669"/>
    <property type="project" value="InterPro"/>
</dbReference>
<feature type="domain" description="Histidine kinase" evidence="5">
    <location>
        <begin position="324"/>
        <end position="545"/>
    </location>
</feature>
<dbReference type="InterPro" id="IPR005467">
    <property type="entry name" value="His_kinase_dom"/>
</dbReference>
<feature type="modified residue" description="4-aspartylphosphate" evidence="4">
    <location>
        <position position="618"/>
    </location>
</feature>
<protein>
    <recommendedName>
        <fullName evidence="2">histidine kinase</fullName>
        <ecNumber evidence="2">2.7.13.3</ecNumber>
    </recommendedName>
</protein>
<dbReference type="EC" id="2.7.13.3" evidence="2"/>
<dbReference type="InterPro" id="IPR011006">
    <property type="entry name" value="CheY-like_superfamily"/>
</dbReference>
<comment type="catalytic activity">
    <reaction evidence="1">
        <text>ATP + protein L-histidine = ADP + protein N-phospho-L-histidine.</text>
        <dbReference type="EC" id="2.7.13.3"/>
    </reaction>
</comment>
<dbReference type="SMART" id="SM00387">
    <property type="entry name" value="HATPase_c"/>
    <property type="match status" value="1"/>
</dbReference>
<evidence type="ECO:0000256" key="2">
    <source>
        <dbReference type="ARBA" id="ARBA00012438"/>
    </source>
</evidence>
<evidence type="ECO:0000259" key="5">
    <source>
        <dbReference type="PROSITE" id="PS50109"/>
    </source>
</evidence>
<feature type="domain" description="PAS" evidence="7">
    <location>
        <begin position="212"/>
        <end position="255"/>
    </location>
</feature>
<dbReference type="InterPro" id="IPR003594">
    <property type="entry name" value="HATPase_dom"/>
</dbReference>
<name>A0A840FFL1_9SPHN</name>
<accession>A0A840FFL1</accession>
<dbReference type="EMBL" id="JACIEV010000006">
    <property type="protein sequence ID" value="MBB4154427.1"/>
    <property type="molecule type" value="Genomic_DNA"/>
</dbReference>
<dbReference type="SUPFAM" id="SSF47384">
    <property type="entry name" value="Homodimeric domain of signal transducing histidine kinase"/>
    <property type="match status" value="1"/>
</dbReference>
<dbReference type="SUPFAM" id="SSF55785">
    <property type="entry name" value="PYP-like sensor domain (PAS domain)"/>
    <property type="match status" value="2"/>
</dbReference>
<comment type="caution">
    <text evidence="8">The sequence shown here is derived from an EMBL/GenBank/DDBJ whole genome shotgun (WGS) entry which is preliminary data.</text>
</comment>
<dbReference type="Pfam" id="PF08447">
    <property type="entry name" value="PAS_3"/>
    <property type="match status" value="1"/>
</dbReference>
<keyword evidence="3 4" id="KW-0597">Phosphoprotein</keyword>